<evidence type="ECO:0000256" key="2">
    <source>
        <dbReference type="SAM" id="Phobius"/>
    </source>
</evidence>
<dbReference type="InParanoid" id="F4I1N3"/>
<evidence type="ECO:0000313" key="5">
    <source>
        <dbReference type="Proteomes" id="UP000006548"/>
    </source>
</evidence>
<feature type="transmembrane region" description="Helical" evidence="2">
    <location>
        <begin position="95"/>
        <end position="125"/>
    </location>
</feature>
<proteinExistence type="predicted"/>
<dbReference type="Araport" id="AT1G49150"/>
<dbReference type="EMBL" id="CP002684">
    <property type="protein sequence ID" value="AEE32396.1"/>
    <property type="molecule type" value="Genomic_DNA"/>
</dbReference>
<reference evidence="5" key="2">
    <citation type="journal article" date="2017" name="Plant J.">
        <title>Araport11: a complete reannotation of the Arabidopsis thaliana reference genome.</title>
        <authorList>
            <person name="Cheng C.Y."/>
            <person name="Krishnakumar V."/>
            <person name="Chan A.P."/>
            <person name="Thibaud-Nissen F."/>
            <person name="Schobel S."/>
            <person name="Town C.D."/>
        </authorList>
    </citation>
    <scope>GENOME REANNOTATION</scope>
    <source>
        <strain evidence="5">cv. Columbia</strain>
    </source>
</reference>
<dbReference type="KEGG" id="ath:AT1G49150"/>
<feature type="region of interest" description="Disordered" evidence="1">
    <location>
        <begin position="1"/>
        <end position="28"/>
    </location>
</feature>
<protein>
    <submittedName>
        <fullName evidence="4">Transmembrane protein</fullName>
    </submittedName>
</protein>
<evidence type="ECO:0000256" key="1">
    <source>
        <dbReference type="SAM" id="MobiDB-lite"/>
    </source>
</evidence>
<keyword evidence="5" id="KW-1185">Reference proteome</keyword>
<reference evidence="4 5" key="1">
    <citation type="journal article" date="2000" name="Nature">
        <title>Sequence and analysis of chromosome 1 of the plant Arabidopsis thaliana.</title>
        <authorList>
            <person name="Theologis A."/>
            <person name="Ecker J.R."/>
            <person name="Palm C.J."/>
            <person name="Federspiel N.A."/>
            <person name="Kaul S."/>
            <person name="White O."/>
            <person name="Alonso J."/>
            <person name="Altafi H."/>
            <person name="Araujo R."/>
            <person name="Bowman C.L."/>
            <person name="Brooks S.Y."/>
            <person name="Buehler E."/>
            <person name="Chan A."/>
            <person name="Chao Q."/>
            <person name="Chen H."/>
            <person name="Cheuk R.F."/>
            <person name="Chin C.W."/>
            <person name="Chung M.K."/>
            <person name="Conn L."/>
            <person name="Conway A.B."/>
            <person name="Conway A.R."/>
            <person name="Creasy T.H."/>
            <person name="Dewar K."/>
            <person name="Dunn P."/>
            <person name="Etgu P."/>
            <person name="Feldblyum T.V."/>
            <person name="Feng J."/>
            <person name="Fong B."/>
            <person name="Fujii C.Y."/>
            <person name="Gill J.E."/>
            <person name="Goldsmith A.D."/>
            <person name="Haas B."/>
            <person name="Hansen N.F."/>
            <person name="Hughes B."/>
            <person name="Huizar L."/>
            <person name="Hunter J.L."/>
            <person name="Jenkins J."/>
            <person name="Johnson-Hopson C."/>
            <person name="Khan S."/>
            <person name="Khaykin E."/>
            <person name="Kim C.J."/>
            <person name="Koo H.L."/>
            <person name="Kremenetskaia I."/>
            <person name="Kurtz D.B."/>
            <person name="Kwan A."/>
            <person name="Lam B."/>
            <person name="Langin-Hooper S."/>
            <person name="Lee A."/>
            <person name="Lee J.M."/>
            <person name="Lenz C.A."/>
            <person name="Li J.H."/>
            <person name="Li Y."/>
            <person name="Lin X."/>
            <person name="Liu S.X."/>
            <person name="Liu Z.A."/>
            <person name="Luros J.S."/>
            <person name="Maiti R."/>
            <person name="Marziali A."/>
            <person name="Militscher J."/>
            <person name="Miranda M."/>
            <person name="Nguyen M."/>
            <person name="Nierman W.C."/>
            <person name="Osborne B.I."/>
            <person name="Pai G."/>
            <person name="Peterson J."/>
            <person name="Pham P.K."/>
            <person name="Rizzo M."/>
            <person name="Rooney T."/>
            <person name="Rowley D."/>
            <person name="Sakano H."/>
            <person name="Salzberg S.L."/>
            <person name="Schwartz J.R."/>
            <person name="Shinn P."/>
            <person name="Southwick A.M."/>
            <person name="Sun H."/>
            <person name="Tallon L.J."/>
            <person name="Tambunga G."/>
            <person name="Toriumi M.J."/>
            <person name="Town C.D."/>
            <person name="Utterback T."/>
            <person name="Van Aken S."/>
            <person name="Vaysberg M."/>
            <person name="Vysotskaia V.S."/>
            <person name="Walker M."/>
            <person name="Wu D."/>
            <person name="Yu G."/>
            <person name="Fraser C.M."/>
            <person name="Venter J.C."/>
            <person name="Davis R.W."/>
        </authorList>
    </citation>
    <scope>NUCLEOTIDE SEQUENCE [LARGE SCALE GENOMIC DNA]</scope>
    <source>
        <strain evidence="5">cv. Columbia</strain>
    </source>
</reference>
<dbReference type="HOGENOM" id="CLU_1761266_0_0_1"/>
<evidence type="ECO:0000313" key="3">
    <source>
        <dbReference type="Araport" id="AT1G49150"/>
    </source>
</evidence>
<gene>
    <name evidence="3 4" type="ordered locus">At1g49150</name>
    <name evidence="4" type="ORF">F27J15.8</name>
    <name evidence="4" type="ORF">F27J15_8</name>
</gene>
<organism evidence="4 5">
    <name type="scientific">Arabidopsis thaliana</name>
    <name type="common">Mouse-ear cress</name>
    <dbReference type="NCBI Taxonomy" id="3702"/>
    <lineage>
        <taxon>Eukaryota</taxon>
        <taxon>Viridiplantae</taxon>
        <taxon>Streptophyta</taxon>
        <taxon>Embryophyta</taxon>
        <taxon>Tracheophyta</taxon>
        <taxon>Spermatophyta</taxon>
        <taxon>Magnoliopsida</taxon>
        <taxon>eudicotyledons</taxon>
        <taxon>Gunneridae</taxon>
        <taxon>Pentapetalae</taxon>
        <taxon>rosids</taxon>
        <taxon>malvids</taxon>
        <taxon>Brassicales</taxon>
        <taxon>Brassicaceae</taxon>
        <taxon>Camelineae</taxon>
        <taxon>Arabidopsis</taxon>
    </lineage>
</organism>
<sequence>MDNKSATKAEASPSVIKDTTPTDNLEKDKKDMTTEMKISDAMEMLEGFGIRLHKMEEKMDLLISLFRSNNEVKIGSVKPRQRACLWMDHLLMRNLIAVLVLLSLVLVVVVVFSSVVVFPVVVVAVKAFVDVPVEVLVAEEETYFCYSA</sequence>
<dbReference type="AlphaFoldDB" id="F4I1N3"/>
<dbReference type="SMR" id="F4I1N3"/>
<dbReference type="ExpressionAtlas" id="F4I1N3">
    <property type="expression patterns" value="baseline and differential"/>
</dbReference>
<accession>F4I1N3</accession>
<keyword evidence="2" id="KW-1133">Transmembrane helix</keyword>
<name>F4I1N3_ARATH</name>
<dbReference type="PaxDb" id="3702-AT1G49150.1"/>
<dbReference type="Proteomes" id="UP000006548">
    <property type="component" value="Chromosome 1"/>
</dbReference>
<keyword evidence="2 4" id="KW-0812">Transmembrane</keyword>
<keyword evidence="2" id="KW-0472">Membrane</keyword>
<dbReference type="TAIR" id="AT1G49150"/>
<dbReference type="GeneID" id="841338"/>
<evidence type="ECO:0000313" key="4">
    <source>
        <dbReference type="EMBL" id="AEE32396.1"/>
    </source>
</evidence>
<dbReference type="ProteomicsDB" id="199376"/>